<evidence type="ECO:0000313" key="1">
    <source>
        <dbReference type="EMBL" id="CDW81689.1"/>
    </source>
</evidence>
<accession>A0A078AHG2</accession>
<sequence>MIFQEKEKGHIVDLMKSGDFYILYVDSDNQRMRIDKGVVAGRTIQFQWRQINDFQNHYSLHEDSIKGNCIKDSIRKTIDLQYMIQNAFSEENPYVTYFGIVSLEFDSHKNYHKFIFNIQDIASTFEVYINPQTLMIQWSILRNGNLEVIEIYNHEDIFKREQFFEREFKLDSCISKNINLQI</sequence>
<keyword evidence="2" id="KW-1185">Reference proteome</keyword>
<name>A0A078AHG2_STYLE</name>
<reference evidence="1 2" key="1">
    <citation type="submission" date="2014-06" db="EMBL/GenBank/DDBJ databases">
        <authorList>
            <person name="Swart Estienne"/>
        </authorList>
    </citation>
    <scope>NUCLEOTIDE SEQUENCE [LARGE SCALE GENOMIC DNA]</scope>
    <source>
        <strain evidence="1 2">130c</strain>
    </source>
</reference>
<protein>
    <submittedName>
        <fullName evidence="1">Uncharacterized protein</fullName>
    </submittedName>
</protein>
<dbReference type="AlphaFoldDB" id="A0A078AHG2"/>
<dbReference type="EMBL" id="CCKQ01010183">
    <property type="protein sequence ID" value="CDW81689.1"/>
    <property type="molecule type" value="Genomic_DNA"/>
</dbReference>
<dbReference type="InParanoid" id="A0A078AHG2"/>
<organism evidence="1 2">
    <name type="scientific">Stylonychia lemnae</name>
    <name type="common">Ciliate</name>
    <dbReference type="NCBI Taxonomy" id="5949"/>
    <lineage>
        <taxon>Eukaryota</taxon>
        <taxon>Sar</taxon>
        <taxon>Alveolata</taxon>
        <taxon>Ciliophora</taxon>
        <taxon>Intramacronucleata</taxon>
        <taxon>Spirotrichea</taxon>
        <taxon>Stichotrichia</taxon>
        <taxon>Sporadotrichida</taxon>
        <taxon>Oxytrichidae</taxon>
        <taxon>Stylonychinae</taxon>
        <taxon>Stylonychia</taxon>
    </lineage>
</organism>
<evidence type="ECO:0000313" key="2">
    <source>
        <dbReference type="Proteomes" id="UP000039865"/>
    </source>
</evidence>
<gene>
    <name evidence="1" type="primary">Contig18856.g20009</name>
    <name evidence="1" type="ORF">STYLEM_10712</name>
</gene>
<proteinExistence type="predicted"/>
<dbReference type="Proteomes" id="UP000039865">
    <property type="component" value="Unassembled WGS sequence"/>
</dbReference>